<dbReference type="Pfam" id="PF02515">
    <property type="entry name" value="CoA_transf_3"/>
    <property type="match status" value="1"/>
</dbReference>
<dbReference type="PANTHER" id="PTHR48207">
    <property type="entry name" value="SUCCINATE--HYDROXYMETHYLGLUTARATE COA-TRANSFERASE"/>
    <property type="match status" value="1"/>
</dbReference>
<feature type="region of interest" description="Disordered" evidence="1">
    <location>
        <begin position="39"/>
        <end position="82"/>
    </location>
</feature>
<dbReference type="RefSeq" id="WP_218562376.1">
    <property type="nucleotide sequence ID" value="NZ_CP076643.1"/>
</dbReference>
<name>A0A975U893_9VIBR</name>
<dbReference type="KEGG" id="vos:KNV97_16515"/>
<dbReference type="InterPro" id="IPR050483">
    <property type="entry name" value="CoA-transferase_III_domain"/>
</dbReference>
<protein>
    <submittedName>
        <fullName evidence="2">CoA transferase</fullName>
    </submittedName>
</protein>
<dbReference type="InterPro" id="IPR003673">
    <property type="entry name" value="CoA-Trfase_fam_III"/>
</dbReference>
<evidence type="ECO:0000256" key="1">
    <source>
        <dbReference type="SAM" id="MobiDB-lite"/>
    </source>
</evidence>
<organism evidence="2 3">
    <name type="scientific">Vibrio ostreae</name>
    <dbReference type="NCBI Taxonomy" id="2841925"/>
    <lineage>
        <taxon>Bacteria</taxon>
        <taxon>Pseudomonadati</taxon>
        <taxon>Pseudomonadota</taxon>
        <taxon>Gammaproteobacteria</taxon>
        <taxon>Vibrionales</taxon>
        <taxon>Vibrionaceae</taxon>
        <taxon>Vibrio</taxon>
    </lineage>
</organism>
<reference evidence="2" key="1">
    <citation type="submission" date="2021-06" db="EMBL/GenBank/DDBJ databases">
        <title>Vibrio nov. sp., novel gut bacterium isolated from Yellow Sea oyster.</title>
        <authorList>
            <person name="Muhammad N."/>
            <person name="Nguyen T.H."/>
            <person name="Lee Y.-J."/>
            <person name="Ko J."/>
            <person name="Kim S.-G."/>
        </authorList>
    </citation>
    <scope>NUCLEOTIDE SEQUENCE</scope>
    <source>
        <strain evidence="2">OG9-811</strain>
    </source>
</reference>
<sequence>MPKAFDKIRIIDTTHVLAGPFASYQLAVLGAEVIKVESPDDPDQARLQGSDRSLNDIGMGTAFMSQASNKKNTGSGSQNRSR</sequence>
<dbReference type="AlphaFoldDB" id="A0A975U893"/>
<proteinExistence type="predicted"/>
<evidence type="ECO:0000313" key="3">
    <source>
        <dbReference type="Proteomes" id="UP000694232"/>
    </source>
</evidence>
<keyword evidence="3" id="KW-1185">Reference proteome</keyword>
<gene>
    <name evidence="2" type="ORF">KNV97_16515</name>
</gene>
<evidence type="ECO:0000313" key="2">
    <source>
        <dbReference type="EMBL" id="QXO17038.1"/>
    </source>
</evidence>
<keyword evidence="2" id="KW-0808">Transferase</keyword>
<accession>A0A975U893</accession>
<dbReference type="EMBL" id="CP076643">
    <property type="protein sequence ID" value="QXO17038.1"/>
    <property type="molecule type" value="Genomic_DNA"/>
</dbReference>
<dbReference type="GO" id="GO:0008410">
    <property type="term" value="F:CoA-transferase activity"/>
    <property type="evidence" value="ECO:0007669"/>
    <property type="project" value="TreeGrafter"/>
</dbReference>
<dbReference type="PANTHER" id="PTHR48207:SF3">
    <property type="entry name" value="SUCCINATE--HYDROXYMETHYLGLUTARATE COA-TRANSFERASE"/>
    <property type="match status" value="1"/>
</dbReference>
<feature type="compositionally biased region" description="Polar residues" evidence="1">
    <location>
        <begin position="63"/>
        <end position="82"/>
    </location>
</feature>
<dbReference type="Proteomes" id="UP000694232">
    <property type="component" value="Chromosome 1"/>
</dbReference>